<feature type="transmembrane region" description="Helical" evidence="1">
    <location>
        <begin position="37"/>
        <end position="57"/>
    </location>
</feature>
<keyword evidence="3" id="KW-1185">Reference proteome</keyword>
<sequence>MTRLKAYLTRDCISFTFVVLAYSILSLLEVLPPFETVFMFQLFAITSCCIVILMLVTERIAWKRLWTSIAADILAVLLSVFTVGPLLGVFSIDLNSATVIGGMSILAYFAVYGVMIMKDRADASRINRKLRIIRKRELNQSGEDAHEQDN</sequence>
<dbReference type="Proteomes" id="UP000267017">
    <property type="component" value="Unassembled WGS sequence"/>
</dbReference>
<evidence type="ECO:0000313" key="3">
    <source>
        <dbReference type="Proteomes" id="UP000267017"/>
    </source>
</evidence>
<accession>A0A3P3U2C8</accession>
<evidence type="ECO:0000313" key="2">
    <source>
        <dbReference type="EMBL" id="RRJ64280.1"/>
    </source>
</evidence>
<feature type="transmembrane region" description="Helical" evidence="1">
    <location>
        <begin position="69"/>
        <end position="92"/>
    </location>
</feature>
<keyword evidence="1" id="KW-1133">Transmembrane helix</keyword>
<dbReference type="OrthoDB" id="2628169at2"/>
<protein>
    <submittedName>
        <fullName evidence="2">DUF3021 family protein</fullName>
    </submittedName>
</protein>
<reference evidence="2 3" key="1">
    <citation type="submission" date="2018-11" db="EMBL/GenBank/DDBJ databases">
        <title>Genome sequencing of Paenibacillus sp. KCOM 3021 (= ChDC PVNT-B20).</title>
        <authorList>
            <person name="Kook J.-K."/>
            <person name="Park S.-N."/>
            <person name="Lim Y.K."/>
        </authorList>
    </citation>
    <scope>NUCLEOTIDE SEQUENCE [LARGE SCALE GENOMIC DNA]</scope>
    <source>
        <strain evidence="2 3">KCOM 3021</strain>
    </source>
</reference>
<evidence type="ECO:0000256" key="1">
    <source>
        <dbReference type="SAM" id="Phobius"/>
    </source>
</evidence>
<keyword evidence="1" id="KW-0812">Transmembrane</keyword>
<dbReference type="RefSeq" id="WP_128632098.1">
    <property type="nucleotide sequence ID" value="NZ_RRCN01000001.1"/>
</dbReference>
<name>A0A3P3U2C8_9BACL</name>
<comment type="caution">
    <text evidence="2">The sequence shown here is derived from an EMBL/GenBank/DDBJ whole genome shotgun (WGS) entry which is preliminary data.</text>
</comment>
<keyword evidence="1" id="KW-0472">Membrane</keyword>
<dbReference type="AlphaFoldDB" id="A0A3P3U2C8"/>
<gene>
    <name evidence="2" type="ORF">EHV15_16130</name>
</gene>
<proteinExistence type="predicted"/>
<organism evidence="2 3">
    <name type="scientific">Paenibacillus oralis</name>
    <dbReference type="NCBI Taxonomy" id="2490856"/>
    <lineage>
        <taxon>Bacteria</taxon>
        <taxon>Bacillati</taxon>
        <taxon>Bacillota</taxon>
        <taxon>Bacilli</taxon>
        <taxon>Bacillales</taxon>
        <taxon>Paenibacillaceae</taxon>
        <taxon>Paenibacillus</taxon>
    </lineage>
</organism>
<dbReference type="EMBL" id="RRCN01000001">
    <property type="protein sequence ID" value="RRJ64280.1"/>
    <property type="molecule type" value="Genomic_DNA"/>
</dbReference>
<feature type="transmembrane region" description="Helical" evidence="1">
    <location>
        <begin position="12"/>
        <end position="31"/>
    </location>
</feature>
<feature type="transmembrane region" description="Helical" evidence="1">
    <location>
        <begin position="98"/>
        <end position="117"/>
    </location>
</feature>